<sequence>MSTGRRSAGLLLFRFTEDEDAGERDVEVLIGHMGGPFWAGREAAAWSVPKGEYGPDESAEAAARREFTEELGVPVPPGEWIALGDARQRSGKTVTVWALEAGLDLASVVPGTFTMEWPRGSGVQQEFPEMDRFAWCTPEQAAERLIAGQRVFVDRLRAQVRGAAASPDA</sequence>
<dbReference type="GO" id="GO:0004081">
    <property type="term" value="F:bis(5'-nucleosyl)-tetraphosphatase (asymmetrical) activity"/>
    <property type="evidence" value="ECO:0007669"/>
    <property type="project" value="TreeGrafter"/>
</dbReference>
<evidence type="ECO:0000313" key="3">
    <source>
        <dbReference type="EMBL" id="ROV67736.1"/>
    </source>
</evidence>
<dbReference type="Gene3D" id="3.90.79.10">
    <property type="entry name" value="Nucleoside Triphosphate Pyrophosphohydrolase"/>
    <property type="match status" value="1"/>
</dbReference>
<protein>
    <submittedName>
        <fullName evidence="3">NUDIX domain-containing protein</fullName>
    </submittedName>
</protein>
<dbReference type="InterPro" id="IPR015797">
    <property type="entry name" value="NUDIX_hydrolase-like_dom_sf"/>
</dbReference>
<evidence type="ECO:0000259" key="2">
    <source>
        <dbReference type="PROSITE" id="PS51462"/>
    </source>
</evidence>
<keyword evidence="1" id="KW-0378">Hydrolase</keyword>
<dbReference type="InterPro" id="IPR020084">
    <property type="entry name" value="NUDIX_hydrolase_CS"/>
</dbReference>
<dbReference type="PANTHER" id="PTHR21340:SF7">
    <property type="entry name" value="NUDIX HYDROLASE DOMAIN-CONTAINING PROTEIN"/>
    <property type="match status" value="1"/>
</dbReference>
<dbReference type="GO" id="GO:0006167">
    <property type="term" value="P:AMP biosynthetic process"/>
    <property type="evidence" value="ECO:0007669"/>
    <property type="project" value="TreeGrafter"/>
</dbReference>
<organism evidence="3 4">
    <name type="scientific">Streptomyces globisporus</name>
    <dbReference type="NCBI Taxonomy" id="1908"/>
    <lineage>
        <taxon>Bacteria</taxon>
        <taxon>Bacillati</taxon>
        <taxon>Actinomycetota</taxon>
        <taxon>Actinomycetes</taxon>
        <taxon>Kitasatosporales</taxon>
        <taxon>Streptomycetaceae</taxon>
        <taxon>Streptomyces</taxon>
    </lineage>
</organism>
<dbReference type="InterPro" id="IPR051325">
    <property type="entry name" value="Nudix_hydrolase_domain"/>
</dbReference>
<feature type="domain" description="Nudix hydrolase" evidence="2">
    <location>
        <begin position="3"/>
        <end position="158"/>
    </location>
</feature>
<dbReference type="PANTHER" id="PTHR21340">
    <property type="entry name" value="DIADENOSINE 5,5-P1,P4-TETRAPHOSPHATE PYROPHOSPHOHYDROLASE MUTT"/>
    <property type="match status" value="1"/>
</dbReference>
<dbReference type="GO" id="GO:0006754">
    <property type="term" value="P:ATP biosynthetic process"/>
    <property type="evidence" value="ECO:0007669"/>
    <property type="project" value="TreeGrafter"/>
</dbReference>
<dbReference type="PROSITE" id="PS00893">
    <property type="entry name" value="NUDIX_BOX"/>
    <property type="match status" value="1"/>
</dbReference>
<dbReference type="CDD" id="cd04662">
    <property type="entry name" value="NUDIX_Hydrolase"/>
    <property type="match status" value="1"/>
</dbReference>
<proteinExistence type="predicted"/>
<evidence type="ECO:0000256" key="1">
    <source>
        <dbReference type="ARBA" id="ARBA00022801"/>
    </source>
</evidence>
<dbReference type="Proteomes" id="UP000285596">
    <property type="component" value="Unassembled WGS sequence"/>
</dbReference>
<dbReference type="AlphaFoldDB" id="A0A423UZF7"/>
<comment type="caution">
    <text evidence="3">The sequence shown here is derived from an EMBL/GenBank/DDBJ whole genome shotgun (WGS) entry which is preliminary data.</text>
</comment>
<accession>A0A423UZF7</accession>
<dbReference type="EMBL" id="QWFA01000069">
    <property type="protein sequence ID" value="ROV67736.1"/>
    <property type="molecule type" value="Genomic_DNA"/>
</dbReference>
<dbReference type="Pfam" id="PF00293">
    <property type="entry name" value="NUDIX"/>
    <property type="match status" value="1"/>
</dbReference>
<dbReference type="PROSITE" id="PS51462">
    <property type="entry name" value="NUDIX"/>
    <property type="match status" value="1"/>
</dbReference>
<name>A0A423UZF7_STRGL</name>
<gene>
    <name evidence="3" type="ORF">D3105_15090</name>
</gene>
<dbReference type="SUPFAM" id="SSF55811">
    <property type="entry name" value="Nudix"/>
    <property type="match status" value="1"/>
</dbReference>
<dbReference type="InterPro" id="IPR000086">
    <property type="entry name" value="NUDIX_hydrolase_dom"/>
</dbReference>
<dbReference type="RefSeq" id="WP_118903724.1">
    <property type="nucleotide sequence ID" value="NZ_QWFA01000069.1"/>
</dbReference>
<evidence type="ECO:0000313" key="4">
    <source>
        <dbReference type="Proteomes" id="UP000285596"/>
    </source>
</evidence>
<reference evidence="3 4" key="1">
    <citation type="submission" date="2018-08" db="EMBL/GenBank/DDBJ databases">
        <title>Streptomyces globisporus 1912-4Crt, whole genome shotgun sequence.</title>
        <authorList>
            <person name="Matselyukh B."/>
        </authorList>
    </citation>
    <scope>NUCLEOTIDE SEQUENCE [LARGE SCALE GENOMIC DNA]</scope>
    <source>
        <strain evidence="3 4">1912-4Crt</strain>
    </source>
</reference>